<dbReference type="OMA" id="PYNDSHA"/>
<dbReference type="WBParaSite" id="HCON_00035070-00001">
    <property type="protein sequence ID" value="HCON_00035070-00001"/>
    <property type="gene ID" value="HCON_00035070"/>
</dbReference>
<keyword evidence="4" id="KW-1185">Reference proteome</keyword>
<keyword evidence="1" id="KW-0175">Coiled coil</keyword>
<dbReference type="Proteomes" id="UP000025227">
    <property type="component" value="Unplaced"/>
</dbReference>
<evidence type="ECO:0000256" key="3">
    <source>
        <dbReference type="SAM" id="SignalP"/>
    </source>
</evidence>
<dbReference type="Pfam" id="PF04870">
    <property type="entry name" value="Moulting_cycle"/>
    <property type="match status" value="1"/>
</dbReference>
<evidence type="ECO:0000313" key="5">
    <source>
        <dbReference type="WBParaSite" id="HCON_00035070-00001"/>
    </source>
</evidence>
<keyword evidence="3" id="KW-0732">Signal</keyword>
<feature type="chain" id="PRO_5029813762" evidence="3">
    <location>
        <begin position="17"/>
        <end position="693"/>
    </location>
</feature>
<sequence length="693" mass="78353">MYTTLAFFALIAAGSASVLPMEHAYKEGKTLRLPINKNDTEALFDKWVNQALSGLMAAVTAGRIEQMDTDEQEELKHCSKSAYTVPDHAHCVVKVLDKTRHIKRPPKVIPKYQKNTKKRSQKSKSTSHLNRQHSYKPVSHLKRKPIKRKDDWVGSFRLARAKRSIEVVNRASYNLPSADTDSFVSNVIRQTARTIRRFKNKDNETQSWRSVVRHVKTMGRAARKMKKHRKALKQRLRQMIDNTPDSFQDPMRTMKVNEMEMEDEEIANKRKKATEENELFQVPISIFREAVKLAMAANGKNVSNFDSKTIRVVSPRFLSIVPEQNPDEVINMLSPSLFSIHGEGSDAEKTMSLQNLVKALPNKDQEAWLDFIVEAAGVTDFIDKTEKEKEEQRRKEVSAADGTPLYFTKKNVTKIFGEDEKRKIETFEELDRMYTDSQKEDLDRRGYSFLTPEQLDLVYGPKSPFNDTVLHKKFLKLRRLHDEADPHHLIEKDIRALAEAKKFGSERRKQIITEVFPPGVQTPFTKPGDPIFVLEALSPLLLTSIVASPTILGAVVLSPWTFVPLVLAPRVIAPVILSPINFDPVILSPLVMHPFILSPGVFNPIVLSPLVLSPFILSPQVLSPIILSPLVLNPSVYSPKAVTTWLLSPYVLTPPICSPSLLYALILSPFALSPLVHTKLISTAVILSPSWLS</sequence>
<dbReference type="InterPro" id="IPR006954">
    <property type="entry name" value="Mlt-10-like"/>
</dbReference>
<feature type="signal peptide" evidence="3">
    <location>
        <begin position="1"/>
        <end position="16"/>
    </location>
</feature>
<organism evidence="4 5">
    <name type="scientific">Haemonchus contortus</name>
    <name type="common">Barber pole worm</name>
    <dbReference type="NCBI Taxonomy" id="6289"/>
    <lineage>
        <taxon>Eukaryota</taxon>
        <taxon>Metazoa</taxon>
        <taxon>Ecdysozoa</taxon>
        <taxon>Nematoda</taxon>
        <taxon>Chromadorea</taxon>
        <taxon>Rhabditida</taxon>
        <taxon>Rhabditina</taxon>
        <taxon>Rhabditomorpha</taxon>
        <taxon>Strongyloidea</taxon>
        <taxon>Trichostrongylidae</taxon>
        <taxon>Haemonchus</taxon>
    </lineage>
</organism>
<dbReference type="PANTHER" id="PTHR21523">
    <property type="match status" value="1"/>
</dbReference>
<evidence type="ECO:0000313" key="4">
    <source>
        <dbReference type="Proteomes" id="UP000025227"/>
    </source>
</evidence>
<proteinExistence type="predicted"/>
<feature type="compositionally biased region" description="Basic residues" evidence="2">
    <location>
        <begin position="130"/>
        <end position="142"/>
    </location>
</feature>
<reference evidence="5" key="1">
    <citation type="submission" date="2020-12" db="UniProtKB">
        <authorList>
            <consortium name="WormBaseParasite"/>
        </authorList>
    </citation>
    <scope>IDENTIFICATION</scope>
    <source>
        <strain evidence="5">MHco3</strain>
    </source>
</reference>
<dbReference type="OrthoDB" id="5917548at2759"/>
<feature type="region of interest" description="Disordered" evidence="2">
    <location>
        <begin position="104"/>
        <end position="142"/>
    </location>
</feature>
<accession>A0A7I4XZJ0</accession>
<protein>
    <submittedName>
        <fullName evidence="5">Uncharacterized protein</fullName>
    </submittedName>
</protein>
<feature type="coiled-coil region" evidence="1">
    <location>
        <begin position="222"/>
        <end position="276"/>
    </location>
</feature>
<evidence type="ECO:0000256" key="1">
    <source>
        <dbReference type="SAM" id="Coils"/>
    </source>
</evidence>
<dbReference type="AlphaFoldDB" id="A0A7I4XZJ0"/>
<evidence type="ECO:0000256" key="2">
    <source>
        <dbReference type="SAM" id="MobiDB-lite"/>
    </source>
</evidence>
<dbReference type="PANTHER" id="PTHR21523:SF37">
    <property type="entry name" value="MLT-TEN (MLT-10) RELATED"/>
    <property type="match status" value="1"/>
</dbReference>
<name>A0A7I4XZJ0_HAECO</name>